<reference evidence="2" key="1">
    <citation type="submission" date="2015-10" db="EMBL/GenBank/DDBJ databases">
        <authorList>
            <person name="Lehtovirta-Morley L.E."/>
            <person name="Vieille C."/>
        </authorList>
    </citation>
    <scope>NUCLEOTIDE SEQUENCE [LARGE SCALE GENOMIC DNA]</scope>
</reference>
<gene>
    <name evidence="1" type="ORF">NDEV_0722</name>
</gene>
<sequence length="59" mass="6708">METITKKTVSIEFEGKKHVLPDDFTVGMFLAQIGLPEDTPVRMQTTREGFLIIPQTEKN</sequence>
<dbReference type="EMBL" id="LN890280">
    <property type="protein sequence ID" value="CUR51487.1"/>
    <property type="molecule type" value="Genomic_DNA"/>
</dbReference>
<name>A0A128A2E8_9ARCH</name>
<proteinExistence type="predicted"/>
<evidence type="ECO:0000313" key="1">
    <source>
        <dbReference type="EMBL" id="CUR51487.1"/>
    </source>
</evidence>
<organism evidence="1 2">
    <name type="scientific">Nitrosotalea devaniterrae</name>
    <dbReference type="NCBI Taxonomy" id="1078905"/>
    <lineage>
        <taxon>Archaea</taxon>
        <taxon>Nitrososphaerota</taxon>
        <taxon>Nitrososphaeria</taxon>
        <taxon>Nitrosotaleales</taxon>
        <taxon>Nitrosotaleaceae</taxon>
        <taxon>Nitrosotalea</taxon>
    </lineage>
</organism>
<dbReference type="KEGG" id="ndv:NDEV_0722"/>
<protein>
    <submittedName>
        <fullName evidence="1">Uncharacterized protein</fullName>
    </submittedName>
</protein>
<dbReference type="Proteomes" id="UP000196239">
    <property type="component" value="Chromosome 1"/>
</dbReference>
<evidence type="ECO:0000313" key="2">
    <source>
        <dbReference type="Proteomes" id="UP000196239"/>
    </source>
</evidence>
<keyword evidence="2" id="KW-1185">Reference proteome</keyword>
<dbReference type="AlphaFoldDB" id="A0A128A2E8"/>
<accession>A0A128A2E8</accession>